<protein>
    <submittedName>
        <fullName evidence="2">Uncharacterized protein</fullName>
    </submittedName>
</protein>
<accession>A0A8H6JZ63</accession>
<feature type="region of interest" description="Disordered" evidence="1">
    <location>
        <begin position="45"/>
        <end position="80"/>
    </location>
</feature>
<evidence type="ECO:0000313" key="3">
    <source>
        <dbReference type="Proteomes" id="UP000639643"/>
    </source>
</evidence>
<comment type="caution">
    <text evidence="2">The sequence shown here is derived from an EMBL/GenBank/DDBJ whole genome shotgun (WGS) entry which is preliminary data.</text>
</comment>
<feature type="compositionally biased region" description="Low complexity" evidence="1">
    <location>
        <begin position="45"/>
        <end position="79"/>
    </location>
</feature>
<dbReference type="AlphaFoldDB" id="A0A8H6JZ63"/>
<feature type="region of interest" description="Disordered" evidence="1">
    <location>
        <begin position="10"/>
        <end position="32"/>
    </location>
</feature>
<name>A0A8H6JZ63_9PEZI</name>
<evidence type="ECO:0000256" key="1">
    <source>
        <dbReference type="SAM" id="MobiDB-lite"/>
    </source>
</evidence>
<organism evidence="2 3">
    <name type="scientific">Colletotrichum musicola</name>
    <dbReference type="NCBI Taxonomy" id="2175873"/>
    <lineage>
        <taxon>Eukaryota</taxon>
        <taxon>Fungi</taxon>
        <taxon>Dikarya</taxon>
        <taxon>Ascomycota</taxon>
        <taxon>Pezizomycotina</taxon>
        <taxon>Sordariomycetes</taxon>
        <taxon>Hypocreomycetidae</taxon>
        <taxon>Glomerellales</taxon>
        <taxon>Glomerellaceae</taxon>
        <taxon>Colletotrichum</taxon>
        <taxon>Colletotrichum orchidearum species complex</taxon>
    </lineage>
</organism>
<reference evidence="2" key="1">
    <citation type="journal article" date="2020" name="Phytopathology">
        <title>Genome Sequence Resources of Colletotrichum truncatum, C. plurivorum, C. musicola, and C. sojae: Four Species Pathogenic to Soybean (Glycine max).</title>
        <authorList>
            <person name="Rogerio F."/>
            <person name="Boufleur T.R."/>
            <person name="Ciampi-Guillardi M."/>
            <person name="Sukno S.A."/>
            <person name="Thon M.R."/>
            <person name="Massola Junior N.S."/>
            <person name="Baroncelli R."/>
        </authorList>
    </citation>
    <scope>NUCLEOTIDE SEQUENCE</scope>
    <source>
        <strain evidence="2">LFN0074</strain>
    </source>
</reference>
<sequence length="142" mass="15329">MPGTTTIAQWISGLRTRGSRRPEKRRAANTGAAYEYRQDAAAAASVDSDLDSTSSQASSSSSSSCSPASLSLSSSTASSLRDEPQVVAIQGVDEWALFLALEKEFGLRGFKINQRSDRYEIWAPRDIGEVSGIALYPLHRNT</sequence>
<dbReference type="EMBL" id="WIGM01000572">
    <property type="protein sequence ID" value="KAF6821743.1"/>
    <property type="molecule type" value="Genomic_DNA"/>
</dbReference>
<proteinExistence type="predicted"/>
<dbReference type="Proteomes" id="UP000639643">
    <property type="component" value="Unassembled WGS sequence"/>
</dbReference>
<keyword evidence="3" id="KW-1185">Reference proteome</keyword>
<gene>
    <name evidence="2" type="ORF">CMUS01_11356</name>
</gene>
<evidence type="ECO:0000313" key="2">
    <source>
        <dbReference type="EMBL" id="KAF6821743.1"/>
    </source>
</evidence>